<gene>
    <name evidence="2" type="ORF">UW37_C0020G0007</name>
</gene>
<keyword evidence="1" id="KW-1133">Transmembrane helix</keyword>
<keyword evidence="1" id="KW-0812">Transmembrane</keyword>
<protein>
    <submittedName>
        <fullName evidence="2">Uncharacterized protein</fullName>
    </submittedName>
</protein>
<name>A0A0G1HI94_9BACT</name>
<feature type="transmembrane region" description="Helical" evidence="1">
    <location>
        <begin position="14"/>
        <end position="37"/>
    </location>
</feature>
<keyword evidence="1" id="KW-0472">Membrane</keyword>
<reference evidence="2 3" key="1">
    <citation type="journal article" date="2015" name="Nature">
        <title>rRNA introns, odd ribosomes, and small enigmatic genomes across a large radiation of phyla.</title>
        <authorList>
            <person name="Brown C.T."/>
            <person name="Hug L.A."/>
            <person name="Thomas B.C."/>
            <person name="Sharon I."/>
            <person name="Castelle C.J."/>
            <person name="Singh A."/>
            <person name="Wilkins M.J."/>
            <person name="Williams K.H."/>
            <person name="Banfield J.F."/>
        </authorList>
    </citation>
    <scope>NUCLEOTIDE SEQUENCE [LARGE SCALE GENOMIC DNA]</scope>
</reference>
<organism evidence="2 3">
    <name type="scientific">Candidatus Gottesmanbacteria bacterium GW2011_GWA2_44_17</name>
    <dbReference type="NCBI Taxonomy" id="1618444"/>
    <lineage>
        <taxon>Bacteria</taxon>
        <taxon>Candidatus Gottesmaniibacteriota</taxon>
    </lineage>
</organism>
<accession>A0A0G1HI94</accession>
<dbReference type="EMBL" id="LCIB01000020">
    <property type="protein sequence ID" value="KKT46630.1"/>
    <property type="molecule type" value="Genomic_DNA"/>
</dbReference>
<evidence type="ECO:0000256" key="1">
    <source>
        <dbReference type="SAM" id="Phobius"/>
    </source>
</evidence>
<evidence type="ECO:0000313" key="2">
    <source>
        <dbReference type="EMBL" id="KKT46630.1"/>
    </source>
</evidence>
<dbReference type="AlphaFoldDB" id="A0A0G1HI94"/>
<evidence type="ECO:0000313" key="3">
    <source>
        <dbReference type="Proteomes" id="UP000034063"/>
    </source>
</evidence>
<dbReference type="Proteomes" id="UP000034063">
    <property type="component" value="Unassembled WGS sequence"/>
</dbReference>
<comment type="caution">
    <text evidence="2">The sequence shown here is derived from an EMBL/GenBank/DDBJ whole genome shotgun (WGS) entry which is preliminary data.</text>
</comment>
<sequence length="106" mass="11643">MMTKIYAAKLKHDLLRLAVFSLITVVIWLSLVTYRALTKSQVNPDVKKQLTPLTSSLELDTMDQVSQRLKAPAIDWDSLGQTALLVVVEELETASGSASVSGQINQ</sequence>
<proteinExistence type="predicted"/>